<keyword evidence="3" id="KW-0520">NAD</keyword>
<dbReference type="InterPro" id="IPR036291">
    <property type="entry name" value="NAD(P)-bd_dom_sf"/>
</dbReference>
<dbReference type="FunFam" id="3.40.50.720:FF:000084">
    <property type="entry name" value="Short-chain dehydrogenase reductase"/>
    <property type="match status" value="1"/>
</dbReference>
<keyword evidence="6" id="KW-1185">Reference proteome</keyword>
<organism evidence="5 6">
    <name type="scientific">Novosphingobium mathurense</name>
    <dbReference type="NCBI Taxonomy" id="428990"/>
    <lineage>
        <taxon>Bacteria</taxon>
        <taxon>Pseudomonadati</taxon>
        <taxon>Pseudomonadota</taxon>
        <taxon>Alphaproteobacteria</taxon>
        <taxon>Sphingomonadales</taxon>
        <taxon>Sphingomonadaceae</taxon>
        <taxon>Novosphingobium</taxon>
    </lineage>
</organism>
<evidence type="ECO:0000256" key="2">
    <source>
        <dbReference type="ARBA" id="ARBA00023002"/>
    </source>
</evidence>
<dbReference type="PROSITE" id="PS00061">
    <property type="entry name" value="ADH_SHORT"/>
    <property type="match status" value="1"/>
</dbReference>
<dbReference type="PRINTS" id="PR00081">
    <property type="entry name" value="GDHRDH"/>
</dbReference>
<dbReference type="SMART" id="SM00822">
    <property type="entry name" value="PKS_KR"/>
    <property type="match status" value="1"/>
</dbReference>
<dbReference type="Gene3D" id="3.40.50.720">
    <property type="entry name" value="NAD(P)-binding Rossmann-like Domain"/>
    <property type="match status" value="1"/>
</dbReference>
<dbReference type="NCBIfam" id="NF005559">
    <property type="entry name" value="PRK07231.1"/>
    <property type="match status" value="1"/>
</dbReference>
<evidence type="ECO:0000259" key="4">
    <source>
        <dbReference type="SMART" id="SM00822"/>
    </source>
</evidence>
<gene>
    <name evidence="5" type="ORF">SAMN06295987_103324</name>
</gene>
<reference evidence="6" key="1">
    <citation type="submission" date="2017-02" db="EMBL/GenBank/DDBJ databases">
        <authorList>
            <person name="Varghese N."/>
            <person name="Submissions S."/>
        </authorList>
    </citation>
    <scope>NUCLEOTIDE SEQUENCE [LARGE SCALE GENOMIC DNA]</scope>
    <source>
        <strain evidence="6">SM117</strain>
    </source>
</reference>
<dbReference type="InterPro" id="IPR002347">
    <property type="entry name" value="SDR_fam"/>
</dbReference>
<sequence length="273" mass="28620">MRKKAFKKWEDAKPMERDLEGRVAIVTGGSDGIGLATATLLARRGAHVVICGRRPEMLDKACTAIAAENGAGQVEAIILDVSDDVALTAMIEDTARKYGRLDMLVNNAMSTHYAPIGKLTLEQWRKDFAVNADAVFVSTKAAMKVMSAAGHGSIVNISSTCGIRATANMSSYSASKAALIQFTAVAAMEGARQGVRVNAVVPGQVQTASTQDFADRAPELAAKTAEAIPMGRGGKPEELAQAIVFMLSDAASYITGVALPVDGGKAAQLYMPS</sequence>
<dbReference type="STRING" id="428990.SAMN06295987_103324"/>
<dbReference type="Pfam" id="PF13561">
    <property type="entry name" value="adh_short_C2"/>
    <property type="match status" value="1"/>
</dbReference>
<keyword evidence="2" id="KW-0560">Oxidoreductase</keyword>
<dbReference type="PANTHER" id="PTHR24321">
    <property type="entry name" value="DEHYDROGENASES, SHORT CHAIN"/>
    <property type="match status" value="1"/>
</dbReference>
<dbReference type="EMBL" id="FVZE01000003">
    <property type="protein sequence ID" value="SLK00649.1"/>
    <property type="molecule type" value="Genomic_DNA"/>
</dbReference>
<evidence type="ECO:0000313" key="5">
    <source>
        <dbReference type="EMBL" id="SLK00649.1"/>
    </source>
</evidence>
<dbReference type="PANTHER" id="PTHR24321:SF8">
    <property type="entry name" value="ESTRADIOL 17-BETA-DEHYDROGENASE 8-RELATED"/>
    <property type="match status" value="1"/>
</dbReference>
<name>A0A1U6HXZ8_9SPHN</name>
<dbReference type="CDD" id="cd05233">
    <property type="entry name" value="SDR_c"/>
    <property type="match status" value="1"/>
</dbReference>
<dbReference type="SUPFAM" id="SSF51735">
    <property type="entry name" value="NAD(P)-binding Rossmann-fold domains"/>
    <property type="match status" value="1"/>
</dbReference>
<accession>A0A1U6HXZ8</accession>
<evidence type="ECO:0000256" key="1">
    <source>
        <dbReference type="ARBA" id="ARBA00006484"/>
    </source>
</evidence>
<dbReference type="PRINTS" id="PR00080">
    <property type="entry name" value="SDRFAMILY"/>
</dbReference>
<dbReference type="InterPro" id="IPR020904">
    <property type="entry name" value="Sc_DH/Rdtase_CS"/>
</dbReference>
<comment type="similarity">
    <text evidence="1">Belongs to the short-chain dehydrogenases/reductases (SDR) family.</text>
</comment>
<dbReference type="Proteomes" id="UP000190989">
    <property type="component" value="Unassembled WGS sequence"/>
</dbReference>
<proteinExistence type="inferred from homology"/>
<protein>
    <submittedName>
        <fullName evidence="5">NAD(P)-dependent dehydrogenase, short-chain alcohol dehydrogenase family</fullName>
    </submittedName>
</protein>
<evidence type="ECO:0000313" key="6">
    <source>
        <dbReference type="Proteomes" id="UP000190989"/>
    </source>
</evidence>
<feature type="domain" description="Ketoreductase" evidence="4">
    <location>
        <begin position="22"/>
        <end position="203"/>
    </location>
</feature>
<dbReference type="AlphaFoldDB" id="A0A1U6HXZ8"/>
<dbReference type="GO" id="GO:0016491">
    <property type="term" value="F:oxidoreductase activity"/>
    <property type="evidence" value="ECO:0007669"/>
    <property type="project" value="UniProtKB-KW"/>
</dbReference>
<evidence type="ECO:0000256" key="3">
    <source>
        <dbReference type="ARBA" id="ARBA00023027"/>
    </source>
</evidence>
<dbReference type="InterPro" id="IPR057326">
    <property type="entry name" value="KR_dom"/>
</dbReference>